<dbReference type="PRINTS" id="PR00320">
    <property type="entry name" value="GPROTEINBRPT"/>
</dbReference>
<comment type="caution">
    <text evidence="6">The sequence shown here is derived from an EMBL/GenBank/DDBJ whole genome shotgun (WGS) entry which is preliminary data.</text>
</comment>
<dbReference type="GO" id="GO:0043531">
    <property type="term" value="F:ADP binding"/>
    <property type="evidence" value="ECO:0007669"/>
    <property type="project" value="InterPro"/>
</dbReference>
<feature type="repeat" description="WD" evidence="3">
    <location>
        <begin position="1080"/>
        <end position="1121"/>
    </location>
</feature>
<dbReference type="InterPro" id="IPR001646">
    <property type="entry name" value="5peptide_repeat"/>
</dbReference>
<feature type="repeat" description="WD" evidence="3">
    <location>
        <begin position="1164"/>
        <end position="1205"/>
    </location>
</feature>
<dbReference type="AlphaFoldDB" id="A0AAP5I575"/>
<feature type="repeat" description="WD" evidence="3">
    <location>
        <begin position="954"/>
        <end position="995"/>
    </location>
</feature>
<dbReference type="SUPFAM" id="SSF50998">
    <property type="entry name" value="Quinoprotein alcohol dehydrogenase-like"/>
    <property type="match status" value="1"/>
</dbReference>
<dbReference type="PANTHER" id="PTHR44129">
    <property type="entry name" value="WD REPEAT-CONTAINING PROTEIN POP1"/>
    <property type="match status" value="1"/>
</dbReference>
<evidence type="ECO:0000256" key="2">
    <source>
        <dbReference type="ARBA" id="ARBA00022737"/>
    </source>
</evidence>
<keyword evidence="7" id="KW-1185">Reference proteome</keyword>
<feature type="repeat" description="WD" evidence="3">
    <location>
        <begin position="996"/>
        <end position="1037"/>
    </location>
</feature>
<feature type="repeat" description="WD" evidence="3">
    <location>
        <begin position="734"/>
        <end position="775"/>
    </location>
</feature>
<feature type="repeat" description="WD" evidence="3">
    <location>
        <begin position="818"/>
        <end position="859"/>
    </location>
</feature>
<dbReference type="InterPro" id="IPR002182">
    <property type="entry name" value="NB-ARC"/>
</dbReference>
<dbReference type="FunFam" id="2.130.10.10:FF:000228">
    <property type="entry name" value="COMPASS-like H3K4 histone methylase component WDR5A"/>
    <property type="match status" value="1"/>
</dbReference>
<dbReference type="InterPro" id="IPR058651">
    <property type="entry name" value="HTH_VMAP-M9"/>
</dbReference>
<dbReference type="Pfam" id="PF00400">
    <property type="entry name" value="WD40"/>
    <property type="match status" value="9"/>
</dbReference>
<dbReference type="SUPFAM" id="SSF50978">
    <property type="entry name" value="WD40 repeat-like"/>
    <property type="match status" value="1"/>
</dbReference>
<evidence type="ECO:0000256" key="1">
    <source>
        <dbReference type="ARBA" id="ARBA00022574"/>
    </source>
</evidence>
<proteinExistence type="predicted"/>
<feature type="repeat" description="WD" evidence="3">
    <location>
        <begin position="650"/>
        <end position="691"/>
    </location>
</feature>
<feature type="domain" description="NB-ARC" evidence="4">
    <location>
        <begin position="168"/>
        <end position="268"/>
    </location>
</feature>
<dbReference type="PROSITE" id="PS00678">
    <property type="entry name" value="WD_REPEATS_1"/>
    <property type="match status" value="12"/>
</dbReference>
<dbReference type="InterPro" id="IPR011047">
    <property type="entry name" value="Quinoprotein_ADH-like_sf"/>
</dbReference>
<feature type="repeat" description="WD" evidence="3">
    <location>
        <begin position="1122"/>
        <end position="1163"/>
    </location>
</feature>
<feature type="repeat" description="WD" evidence="3">
    <location>
        <begin position="776"/>
        <end position="817"/>
    </location>
</feature>
<evidence type="ECO:0000259" key="5">
    <source>
        <dbReference type="Pfam" id="PF26355"/>
    </source>
</evidence>
<feature type="repeat" description="WD" evidence="3">
    <location>
        <begin position="860"/>
        <end position="901"/>
    </location>
</feature>
<dbReference type="Pfam" id="PF00931">
    <property type="entry name" value="NB-ARC"/>
    <property type="match status" value="1"/>
</dbReference>
<reference evidence="7" key="1">
    <citation type="journal article" date="2021" name="Science">
        <title>Hunting the eagle killer: A cyanobacterial neurotoxin causes vacuolar myelinopathy.</title>
        <authorList>
            <person name="Breinlinger S."/>
            <person name="Phillips T.J."/>
            <person name="Haram B.N."/>
            <person name="Mares J."/>
            <person name="Martinez Yerena J.A."/>
            <person name="Hrouzek P."/>
            <person name="Sobotka R."/>
            <person name="Henderson W.M."/>
            <person name="Schmieder P."/>
            <person name="Williams S.M."/>
            <person name="Lauderdale J.D."/>
            <person name="Wilde H.D."/>
            <person name="Gerrin W."/>
            <person name="Kust A."/>
            <person name="Washington J.W."/>
            <person name="Wagner C."/>
            <person name="Geier B."/>
            <person name="Liebeke M."/>
            <person name="Enke H."/>
            <person name="Niedermeyer T.H.J."/>
            <person name="Wilde S.B."/>
        </authorList>
    </citation>
    <scope>NUCLEOTIDE SEQUENCE [LARGE SCALE GENOMIC DNA]</scope>
    <source>
        <strain evidence="7">Thurmond2011</strain>
    </source>
</reference>
<dbReference type="InterPro" id="IPR020472">
    <property type="entry name" value="WD40_PAC1"/>
</dbReference>
<dbReference type="InterPro" id="IPR015943">
    <property type="entry name" value="WD40/YVTN_repeat-like_dom_sf"/>
</dbReference>
<dbReference type="EMBL" id="JAALHA020000003">
    <property type="protein sequence ID" value="MDR9895001.1"/>
    <property type="molecule type" value="Genomic_DNA"/>
</dbReference>
<keyword evidence="2" id="KW-0677">Repeat</keyword>
<feature type="repeat" description="WD" evidence="3">
    <location>
        <begin position="1038"/>
        <end position="1079"/>
    </location>
</feature>
<dbReference type="Pfam" id="PF25173">
    <property type="entry name" value="Beta-prop_WDR3_1st"/>
    <property type="match status" value="1"/>
</dbReference>
<sequence length="1243" mass="137562">MDFQEVIRFTDASVFAKMGKHLNDLQIVLIQAAWSTCHLSYEEIAQQNGYSGNYLKQDAGPKLWQMLSEVFGEKIRKNNFRSAIERHANLASQISLQTDIVTGSEDTKVLYGSDRSRSSSSDLVNPSVLTDTNDGVEIIHHAQICDSHKHQNWGEAPDVSIFCGRRNELTQLEEWIITERCRLVGIVGMGGIGKTHLSVKLAERIQGRFDYVIWRSLHNAPSLQEILTSLLQFIANTEENDLPATIDDKISYLIDCLRKYRCLLVLDNAETILQDGECAGKYKQNYEDYGDFFKRLGGCRHNSCLILTSRQKPKEIAVMQGDTLPVRCLKLRGLSASAGQTLLQLKGCYWKSEDECRVLIEQYSGNPLALNIVAAAIQELFEGSIAEFLKYKTLVFHEIRALLEQQISRLPDLGNTILYWLAINREPVSLAELQSDIYPNVSGQTLLETLKSLIQHSLIEQKANRFLLQPLLMEYITNLLIERVCQEIETGELNLLNNYALLKAQAKEYIRKTQITFIIQPLIDRLITVFKTKVNLDIQLRQIISKLQVESPDEPSYAAGNILNLLCQLQTNLSGYDFSQLKIWQAYLQDVNLHNVNFTGADFDKSVFAQYMAKILSVAFSPDGQILATGDANGEIRLWQLDDSKLLLVCKGHTDWVQSVAFSPDGCTLSSGSSDQTMKLWDVKDGRCLKTFLGHNERVRTVAFNPDGTILCSGGSDSTVRFWDVKSGECLTILSGHTSYIWSVAFTPNGMMLASGSEDRTVKLWDVQTGECLKTLTGHTHWVRTVAFSPDGKTLASGGGDGTVKLWDVRDGTKVKVLEGHNQRLRALAFSPDGSTLASGSGDHTVKLWDVSEGKCMKTLHGHSGRLTSLAFNPDGTILASGGEDQAVRCWDVSEGKCLKTWQGYASGIRAVAFSPKGTILASGNEDSTVKLWDARTNQQLKMITSSAGSAITLQGHTGWVSSVAFSPDGTMLASASSDQTLKLWDVLQGKCLKTLLGHTRWISSVAFSPDETTLASCSGDSTLRLWNILTGKCIKICQGHSGWLWSIAFSPDGLTVASASEDKTLKLWDVSTGECLKTFEGHSSWVQCVVFSPDGKTLASASCDQSVRLWDVSTGKCLKTFWGHISWVQCLAFSPDGKTLASGSCDQTVRLWDVSTTKCWQTLLAYTNWVWSVAFSPDGKVLASSSQDGTIKLWDVNQGECLETLRSKRPYEGMRLNQARGLTEAELATLKGLGALKGESIL</sequence>
<gene>
    <name evidence="6" type="ORF">G7B40_010535</name>
</gene>
<organism evidence="6 7">
    <name type="scientific">Aetokthonos hydrillicola Thurmond2011</name>
    <dbReference type="NCBI Taxonomy" id="2712845"/>
    <lineage>
        <taxon>Bacteria</taxon>
        <taxon>Bacillati</taxon>
        <taxon>Cyanobacteriota</taxon>
        <taxon>Cyanophyceae</taxon>
        <taxon>Nostocales</taxon>
        <taxon>Hapalosiphonaceae</taxon>
        <taxon>Aetokthonos</taxon>
    </lineage>
</organism>
<dbReference type="SUPFAM" id="SSF52540">
    <property type="entry name" value="P-loop containing nucleoside triphosphate hydrolases"/>
    <property type="match status" value="1"/>
</dbReference>
<dbReference type="PROSITE" id="PS50294">
    <property type="entry name" value="WD_REPEATS_REGION"/>
    <property type="match status" value="14"/>
</dbReference>
<dbReference type="Gene3D" id="3.40.50.300">
    <property type="entry name" value="P-loop containing nucleotide triphosphate hydrolases"/>
    <property type="match status" value="1"/>
</dbReference>
<accession>A0AAP5I575</accession>
<feature type="domain" description="vWA-MoxR associated protein N-terminal HTH" evidence="5">
    <location>
        <begin position="1"/>
        <end position="87"/>
    </location>
</feature>
<dbReference type="Gene3D" id="2.130.10.10">
    <property type="entry name" value="YVTN repeat-like/Quinoprotein amine dehydrogenase"/>
    <property type="match status" value="7"/>
</dbReference>
<dbReference type="Pfam" id="PF00805">
    <property type="entry name" value="Pentapeptide"/>
    <property type="match status" value="1"/>
</dbReference>
<feature type="repeat" description="WD" evidence="3">
    <location>
        <begin position="608"/>
        <end position="649"/>
    </location>
</feature>
<dbReference type="PROSITE" id="PS50082">
    <property type="entry name" value="WD_REPEATS_2"/>
    <property type="match status" value="14"/>
</dbReference>
<name>A0AAP5I575_9CYAN</name>
<feature type="repeat" description="WD" evidence="3">
    <location>
        <begin position="692"/>
        <end position="733"/>
    </location>
</feature>
<evidence type="ECO:0000313" key="6">
    <source>
        <dbReference type="EMBL" id="MDR9895001.1"/>
    </source>
</evidence>
<dbReference type="InterPro" id="IPR001680">
    <property type="entry name" value="WD40_rpt"/>
</dbReference>
<dbReference type="Pfam" id="PF26355">
    <property type="entry name" value="HTH_VMAP-M9"/>
    <property type="match status" value="1"/>
</dbReference>
<dbReference type="SUPFAM" id="SSF141571">
    <property type="entry name" value="Pentapeptide repeat-like"/>
    <property type="match status" value="1"/>
</dbReference>
<feature type="repeat" description="WD" evidence="3">
    <location>
        <begin position="902"/>
        <end position="943"/>
    </location>
</feature>
<evidence type="ECO:0000313" key="7">
    <source>
        <dbReference type="Proteomes" id="UP000667802"/>
    </source>
</evidence>
<keyword evidence="1 3" id="KW-0853">WD repeat</keyword>
<dbReference type="InterPro" id="IPR019775">
    <property type="entry name" value="WD40_repeat_CS"/>
</dbReference>
<dbReference type="PRINTS" id="PR00364">
    <property type="entry name" value="DISEASERSIST"/>
</dbReference>
<dbReference type="RefSeq" id="WP_208339015.1">
    <property type="nucleotide sequence ID" value="NZ_CAWQFN010000472.1"/>
</dbReference>
<evidence type="ECO:0000259" key="4">
    <source>
        <dbReference type="Pfam" id="PF00931"/>
    </source>
</evidence>
<evidence type="ECO:0000256" key="3">
    <source>
        <dbReference type="PROSITE-ProRule" id="PRU00221"/>
    </source>
</evidence>
<dbReference type="InterPro" id="IPR050349">
    <property type="entry name" value="WD_LIS1/nudF_dynein_reg"/>
</dbReference>
<protein>
    <submittedName>
        <fullName evidence="6">WD40 repeat domain-containing protein</fullName>
    </submittedName>
</protein>
<dbReference type="InterPro" id="IPR036322">
    <property type="entry name" value="WD40_repeat_dom_sf"/>
</dbReference>
<dbReference type="CDD" id="cd00200">
    <property type="entry name" value="WD40"/>
    <property type="match status" value="2"/>
</dbReference>
<dbReference type="InterPro" id="IPR027417">
    <property type="entry name" value="P-loop_NTPase"/>
</dbReference>
<dbReference type="SMART" id="SM00320">
    <property type="entry name" value="WD40"/>
    <property type="match status" value="14"/>
</dbReference>
<dbReference type="Proteomes" id="UP000667802">
    <property type="component" value="Unassembled WGS sequence"/>
</dbReference>